<feature type="domain" description="DUF3846" evidence="1">
    <location>
        <begin position="6"/>
        <end position="104"/>
    </location>
</feature>
<evidence type="ECO:0000313" key="2">
    <source>
        <dbReference type="EMBL" id="MDQ4214749.1"/>
    </source>
</evidence>
<dbReference type="EMBL" id="JAVFCB010000007">
    <property type="protein sequence ID" value="MDQ4214749.1"/>
    <property type="molecule type" value="Genomic_DNA"/>
</dbReference>
<sequence length="160" mass="18120">MVRCIVIPRDGNGTPRIQELDGIRDFQKVTGGWLEPIDLPALAVTIWVNEASERDRSRFNSRATALWWFYSTRMHRQRFILGDVVLTGDDNGEVGAEVPDDIIQGMLTPHEFVIQVSLEGDELWRNTPVCFDNIFDAIQWCMLVASTVRPGPGFRITSTV</sequence>
<reference evidence="2 3" key="1">
    <citation type="submission" date="2023-08" db="EMBL/GenBank/DDBJ databases">
        <title>Microbacterium sp. nov., isolated from a waste landfill.</title>
        <authorList>
            <person name="Wen W."/>
        </authorList>
    </citation>
    <scope>NUCLEOTIDE SEQUENCE [LARGE SCALE GENOMIC DNA]</scope>
    <source>
        <strain evidence="2 3">ASV81</strain>
    </source>
</reference>
<organism evidence="2 3">
    <name type="scientific">Microbacterium capsulatum</name>
    <dbReference type="NCBI Taxonomy" id="3041921"/>
    <lineage>
        <taxon>Bacteria</taxon>
        <taxon>Bacillati</taxon>
        <taxon>Actinomycetota</taxon>
        <taxon>Actinomycetes</taxon>
        <taxon>Micrococcales</taxon>
        <taxon>Microbacteriaceae</taxon>
        <taxon>Microbacterium</taxon>
    </lineage>
</organism>
<proteinExistence type="predicted"/>
<dbReference type="RefSeq" id="WP_308489892.1">
    <property type="nucleotide sequence ID" value="NZ_JAVFCB010000007.1"/>
</dbReference>
<evidence type="ECO:0000259" key="1">
    <source>
        <dbReference type="Pfam" id="PF12957"/>
    </source>
</evidence>
<dbReference type="InterPro" id="IPR024559">
    <property type="entry name" value="DUF3846"/>
</dbReference>
<accession>A0ABU0XHZ8</accession>
<dbReference type="Pfam" id="PF12957">
    <property type="entry name" value="DUF3846"/>
    <property type="match status" value="1"/>
</dbReference>
<protein>
    <submittedName>
        <fullName evidence="2">DUF3846 domain-containing protein</fullName>
    </submittedName>
</protein>
<dbReference type="Proteomes" id="UP001230289">
    <property type="component" value="Unassembled WGS sequence"/>
</dbReference>
<evidence type="ECO:0000313" key="3">
    <source>
        <dbReference type="Proteomes" id="UP001230289"/>
    </source>
</evidence>
<name>A0ABU0XHZ8_9MICO</name>
<gene>
    <name evidence="2" type="ORF">RBR11_12570</name>
</gene>
<keyword evidence="3" id="KW-1185">Reference proteome</keyword>
<comment type="caution">
    <text evidence="2">The sequence shown here is derived from an EMBL/GenBank/DDBJ whole genome shotgun (WGS) entry which is preliminary data.</text>
</comment>